<evidence type="ECO:0000313" key="6">
    <source>
        <dbReference type="EMBL" id="CAF1511024.1"/>
    </source>
</evidence>
<keyword evidence="2" id="KW-0560">Oxidoreductase</keyword>
<accession>A0A815U076</accession>
<dbReference type="EMBL" id="CAJNOL010002549">
    <property type="protein sequence ID" value="CAF1511024.1"/>
    <property type="molecule type" value="Genomic_DNA"/>
</dbReference>
<sequence length="142" mass="15631">MLQKDLHSNPKKPSFSRQEQDSPDYDCKMNPVPDYGLNSYKGTGKLQDKIAIITGGDSGIGRAVAWAFACEGATVIISYLNEHEDAKEIQQAISKIGRECILVPGDISEEEQCKKIIDITISKFQRIDILVNNAAFQGKALS</sequence>
<evidence type="ECO:0000313" key="8">
    <source>
        <dbReference type="Proteomes" id="UP000663870"/>
    </source>
</evidence>
<dbReference type="PRINTS" id="PR00081">
    <property type="entry name" value="GDHRDH"/>
</dbReference>
<evidence type="ECO:0000256" key="1">
    <source>
        <dbReference type="ARBA" id="ARBA00006484"/>
    </source>
</evidence>
<dbReference type="EMBL" id="CAJNOL010010582">
    <property type="protein sequence ID" value="CAF1650573.1"/>
    <property type="molecule type" value="Genomic_DNA"/>
</dbReference>
<comment type="similarity">
    <text evidence="1">Belongs to the short-chain dehydrogenases/reductases (SDR) family.</text>
</comment>
<dbReference type="InterPro" id="IPR036291">
    <property type="entry name" value="NAD(P)-bd_dom_sf"/>
</dbReference>
<protein>
    <submittedName>
        <fullName evidence="6">Uncharacterized protein</fullName>
    </submittedName>
</protein>
<dbReference type="Gene3D" id="3.40.50.720">
    <property type="entry name" value="NAD(P)-binding Rossmann-like Domain"/>
    <property type="match status" value="1"/>
</dbReference>
<evidence type="ECO:0000256" key="3">
    <source>
        <dbReference type="SAM" id="MobiDB-lite"/>
    </source>
</evidence>
<evidence type="ECO:0000256" key="2">
    <source>
        <dbReference type="ARBA" id="ARBA00023002"/>
    </source>
</evidence>
<dbReference type="SUPFAM" id="SSF51735">
    <property type="entry name" value="NAD(P)-binding Rossmann-fold domains"/>
    <property type="match status" value="1"/>
</dbReference>
<dbReference type="PANTHER" id="PTHR48107:SF16">
    <property type="entry name" value="NADPH-DEPENDENT ALDEHYDE REDUCTASE 1, CHLOROPLASTIC"/>
    <property type="match status" value="1"/>
</dbReference>
<proteinExistence type="inferred from homology"/>
<dbReference type="EMBL" id="CAJNOH010001550">
    <property type="protein sequence ID" value="CAF1229251.1"/>
    <property type="molecule type" value="Genomic_DNA"/>
</dbReference>
<organism evidence="6 8">
    <name type="scientific">Rotaria sordida</name>
    <dbReference type="NCBI Taxonomy" id="392033"/>
    <lineage>
        <taxon>Eukaryota</taxon>
        <taxon>Metazoa</taxon>
        <taxon>Spiralia</taxon>
        <taxon>Gnathifera</taxon>
        <taxon>Rotifera</taxon>
        <taxon>Eurotatoria</taxon>
        <taxon>Bdelloidea</taxon>
        <taxon>Philodinida</taxon>
        <taxon>Philodinidae</taxon>
        <taxon>Rotaria</taxon>
    </lineage>
</organism>
<evidence type="ECO:0000313" key="4">
    <source>
        <dbReference type="EMBL" id="CAF1229251.1"/>
    </source>
</evidence>
<comment type="caution">
    <text evidence="6">The sequence shown here is derived from an EMBL/GenBank/DDBJ whole genome shotgun (WGS) entry which is preliminary data.</text>
</comment>
<evidence type="ECO:0000313" key="5">
    <source>
        <dbReference type="EMBL" id="CAF1487840.1"/>
    </source>
</evidence>
<dbReference type="PANTHER" id="PTHR48107">
    <property type="entry name" value="NADPH-DEPENDENT ALDEHYDE REDUCTASE-LIKE PROTEIN, CHLOROPLASTIC-RELATED"/>
    <property type="match status" value="1"/>
</dbReference>
<dbReference type="InterPro" id="IPR002347">
    <property type="entry name" value="SDR_fam"/>
</dbReference>
<evidence type="ECO:0000313" key="7">
    <source>
        <dbReference type="EMBL" id="CAF1650573.1"/>
    </source>
</evidence>
<feature type="region of interest" description="Disordered" evidence="3">
    <location>
        <begin position="1"/>
        <end position="28"/>
    </location>
</feature>
<dbReference type="Pfam" id="PF00106">
    <property type="entry name" value="adh_short"/>
    <property type="match status" value="1"/>
</dbReference>
<reference evidence="6" key="1">
    <citation type="submission" date="2021-02" db="EMBL/GenBank/DDBJ databases">
        <authorList>
            <person name="Nowell W R."/>
        </authorList>
    </citation>
    <scope>NUCLEOTIDE SEQUENCE</scope>
</reference>
<dbReference type="Proteomes" id="UP000663870">
    <property type="component" value="Unassembled WGS sequence"/>
</dbReference>
<dbReference type="EMBL" id="CAJNOH010008856">
    <property type="protein sequence ID" value="CAF1487840.1"/>
    <property type="molecule type" value="Genomic_DNA"/>
</dbReference>
<dbReference type="GO" id="GO:0016614">
    <property type="term" value="F:oxidoreductase activity, acting on CH-OH group of donors"/>
    <property type="evidence" value="ECO:0007669"/>
    <property type="project" value="UniProtKB-ARBA"/>
</dbReference>
<name>A0A815U076_9BILA</name>
<dbReference type="AlphaFoldDB" id="A0A815U076"/>
<keyword evidence="8" id="KW-1185">Reference proteome</keyword>
<dbReference type="Proteomes" id="UP000663854">
    <property type="component" value="Unassembled WGS sequence"/>
</dbReference>
<gene>
    <name evidence="6" type="ORF">JXQ802_LOCUS40996</name>
    <name evidence="7" type="ORF">JXQ802_LOCUS54518</name>
    <name evidence="4" type="ORF">PYM288_LOCUS26296</name>
    <name evidence="5" type="ORF">PYM288_LOCUS38052</name>
</gene>